<keyword evidence="2" id="KW-1185">Reference proteome</keyword>
<dbReference type="EMBL" id="JANJQO010003923">
    <property type="protein sequence ID" value="KAJ2955058.1"/>
    <property type="molecule type" value="Genomic_DNA"/>
</dbReference>
<dbReference type="Proteomes" id="UP001143910">
    <property type="component" value="Unassembled WGS sequence"/>
</dbReference>
<evidence type="ECO:0000313" key="2">
    <source>
        <dbReference type="Proteomes" id="UP001143910"/>
    </source>
</evidence>
<comment type="caution">
    <text evidence="1">The sequence shown here is derived from an EMBL/GenBank/DDBJ whole genome shotgun (WGS) entry which is preliminary data.</text>
</comment>
<protein>
    <submittedName>
        <fullName evidence="1">Uncharacterized protein</fullName>
    </submittedName>
</protein>
<reference evidence="1" key="1">
    <citation type="submission" date="2022-08" db="EMBL/GenBank/DDBJ databases">
        <title>Genome Sequence of Lecanicillium fungicola.</title>
        <authorList>
            <person name="Buettner E."/>
        </authorList>
    </citation>
    <scope>NUCLEOTIDE SEQUENCE</scope>
    <source>
        <strain evidence="1">Babe33</strain>
    </source>
</reference>
<gene>
    <name evidence="1" type="ORF">NQ176_g11430</name>
</gene>
<proteinExistence type="predicted"/>
<organism evidence="1 2">
    <name type="scientific">Zarea fungicola</name>
    <dbReference type="NCBI Taxonomy" id="93591"/>
    <lineage>
        <taxon>Eukaryota</taxon>
        <taxon>Fungi</taxon>
        <taxon>Dikarya</taxon>
        <taxon>Ascomycota</taxon>
        <taxon>Pezizomycotina</taxon>
        <taxon>Sordariomycetes</taxon>
        <taxon>Hypocreomycetidae</taxon>
        <taxon>Hypocreales</taxon>
        <taxon>Cordycipitaceae</taxon>
        <taxon>Zarea</taxon>
    </lineage>
</organism>
<accession>A0ACC1MAT5</accession>
<name>A0ACC1MAT5_9HYPO</name>
<sequence length="76" mass="8352">MLAMLKVSALFADESGNMPAPLTHVMTLYSNIVWLSYDYVVKPIFGDGERTQRKDGGKPEAAKVKDETAPLLNGRP</sequence>
<evidence type="ECO:0000313" key="1">
    <source>
        <dbReference type="EMBL" id="KAJ2955058.1"/>
    </source>
</evidence>